<evidence type="ECO:0000313" key="2">
    <source>
        <dbReference type="Proteomes" id="UP000821865"/>
    </source>
</evidence>
<organism evidence="1 2">
    <name type="scientific">Dermacentor silvarum</name>
    <name type="common">Tick</name>
    <dbReference type="NCBI Taxonomy" id="543639"/>
    <lineage>
        <taxon>Eukaryota</taxon>
        <taxon>Metazoa</taxon>
        <taxon>Ecdysozoa</taxon>
        <taxon>Arthropoda</taxon>
        <taxon>Chelicerata</taxon>
        <taxon>Arachnida</taxon>
        <taxon>Acari</taxon>
        <taxon>Parasitiformes</taxon>
        <taxon>Ixodida</taxon>
        <taxon>Ixodoidea</taxon>
        <taxon>Ixodidae</taxon>
        <taxon>Rhipicephalinae</taxon>
        <taxon>Dermacentor</taxon>
    </lineage>
</organism>
<keyword evidence="2" id="KW-1185">Reference proteome</keyword>
<protein>
    <submittedName>
        <fullName evidence="1">Uncharacterized protein</fullName>
    </submittedName>
</protein>
<reference evidence="1" key="1">
    <citation type="submission" date="2020-05" db="EMBL/GenBank/DDBJ databases">
        <title>Large-scale comparative analyses of tick genomes elucidate their genetic diversity and vector capacities.</title>
        <authorList>
            <person name="Jia N."/>
            <person name="Wang J."/>
            <person name="Shi W."/>
            <person name="Du L."/>
            <person name="Sun Y."/>
            <person name="Zhan W."/>
            <person name="Jiang J."/>
            <person name="Wang Q."/>
            <person name="Zhang B."/>
            <person name="Ji P."/>
            <person name="Sakyi L.B."/>
            <person name="Cui X."/>
            <person name="Yuan T."/>
            <person name="Jiang B."/>
            <person name="Yang W."/>
            <person name="Lam T.T.-Y."/>
            <person name="Chang Q."/>
            <person name="Ding S."/>
            <person name="Wang X."/>
            <person name="Zhu J."/>
            <person name="Ruan X."/>
            <person name="Zhao L."/>
            <person name="Wei J."/>
            <person name="Que T."/>
            <person name="Du C."/>
            <person name="Cheng J."/>
            <person name="Dai P."/>
            <person name="Han X."/>
            <person name="Huang E."/>
            <person name="Gao Y."/>
            <person name="Liu J."/>
            <person name="Shao H."/>
            <person name="Ye R."/>
            <person name="Li L."/>
            <person name="Wei W."/>
            <person name="Wang X."/>
            <person name="Wang C."/>
            <person name="Yang T."/>
            <person name="Huo Q."/>
            <person name="Li W."/>
            <person name="Guo W."/>
            <person name="Chen H."/>
            <person name="Zhou L."/>
            <person name="Ni X."/>
            <person name="Tian J."/>
            <person name="Zhou Y."/>
            <person name="Sheng Y."/>
            <person name="Liu T."/>
            <person name="Pan Y."/>
            <person name="Xia L."/>
            <person name="Li J."/>
            <person name="Zhao F."/>
            <person name="Cao W."/>
        </authorList>
    </citation>
    <scope>NUCLEOTIDE SEQUENCE</scope>
    <source>
        <strain evidence="1">Dsil-2018</strain>
    </source>
</reference>
<dbReference type="Proteomes" id="UP000821865">
    <property type="component" value="Chromosome 1"/>
</dbReference>
<dbReference type="EMBL" id="CM023470">
    <property type="protein sequence ID" value="KAH7977571.1"/>
    <property type="molecule type" value="Genomic_DNA"/>
</dbReference>
<comment type="caution">
    <text evidence="1">The sequence shown here is derived from an EMBL/GenBank/DDBJ whole genome shotgun (WGS) entry which is preliminary data.</text>
</comment>
<accession>A0ACB8DTB2</accession>
<name>A0ACB8DTB2_DERSI</name>
<evidence type="ECO:0000313" key="1">
    <source>
        <dbReference type="EMBL" id="KAH7977571.1"/>
    </source>
</evidence>
<gene>
    <name evidence="1" type="ORF">HPB49_002490</name>
</gene>
<proteinExistence type="predicted"/>
<sequence>MLARGNFNLAKVTLRTPLESQSVENFGVPQASLEQVDGDKSAPMARLAVNSFRDNFQLIQWSKDFFDIHYLDPGIKPWDAEGCTRVAIVLSGSLGFVVDPRFVDDSILVKTHAMTRTKLTFDAGSISDANDEQSMRWIFFGEIYFDGRPQNRAAQGRPVLAVPMRSFSSSKHGAIEVVCCEQHREHGKRVVSDQIEELVLATDEDTHTCANAYAL</sequence>